<gene>
    <name evidence="2" type="ORF">UFOPK2582_01359</name>
    <name evidence="3" type="ORF">UFOPK3046_02278</name>
    <name evidence="4" type="ORF">UFOPK3914_01142</name>
    <name evidence="5" type="ORF">UFOPK4354_01339</name>
</gene>
<evidence type="ECO:0000313" key="2">
    <source>
        <dbReference type="EMBL" id="CAB4709568.1"/>
    </source>
</evidence>
<dbReference type="EMBL" id="CAFAAQ010000355">
    <property type="protein sequence ID" value="CAB4829555.1"/>
    <property type="molecule type" value="Genomic_DNA"/>
</dbReference>
<name>A0A6J6QKZ9_9ZZZZ</name>
<dbReference type="PROSITE" id="PS50213">
    <property type="entry name" value="FAS1"/>
    <property type="match status" value="1"/>
</dbReference>
<dbReference type="InterPro" id="IPR036378">
    <property type="entry name" value="FAS1_dom_sf"/>
</dbReference>
<evidence type="ECO:0000313" key="5">
    <source>
        <dbReference type="EMBL" id="CAB5067938.1"/>
    </source>
</evidence>
<evidence type="ECO:0000259" key="1">
    <source>
        <dbReference type="PROSITE" id="PS50213"/>
    </source>
</evidence>
<organism evidence="2">
    <name type="scientific">freshwater metagenome</name>
    <dbReference type="NCBI Taxonomy" id="449393"/>
    <lineage>
        <taxon>unclassified sequences</taxon>
        <taxon>metagenomes</taxon>
        <taxon>ecological metagenomes</taxon>
    </lineage>
</organism>
<dbReference type="SUPFAM" id="SSF82153">
    <property type="entry name" value="FAS1 domain"/>
    <property type="match status" value="1"/>
</dbReference>
<proteinExistence type="predicted"/>
<dbReference type="InterPro" id="IPR050904">
    <property type="entry name" value="Adhesion/Biosynth-related"/>
</dbReference>
<feature type="domain" description="FAS1" evidence="1">
    <location>
        <begin position="50"/>
        <end position="182"/>
    </location>
</feature>
<accession>A0A6J6QKZ9</accession>
<dbReference type="AlphaFoldDB" id="A0A6J6QKZ9"/>
<dbReference type="Pfam" id="PF02469">
    <property type="entry name" value="Fasciclin"/>
    <property type="match status" value="1"/>
</dbReference>
<dbReference type="PROSITE" id="PS51257">
    <property type="entry name" value="PROKAR_LIPOPROTEIN"/>
    <property type="match status" value="1"/>
</dbReference>
<dbReference type="PANTHER" id="PTHR10900:SF77">
    <property type="entry name" value="FI19380P1"/>
    <property type="match status" value="1"/>
</dbReference>
<protein>
    <submittedName>
        <fullName evidence="2">Unannotated protein</fullName>
    </submittedName>
</protein>
<dbReference type="GO" id="GO:0005615">
    <property type="term" value="C:extracellular space"/>
    <property type="evidence" value="ECO:0007669"/>
    <property type="project" value="TreeGrafter"/>
</dbReference>
<dbReference type="InterPro" id="IPR000782">
    <property type="entry name" value="FAS1_domain"/>
</dbReference>
<evidence type="ECO:0000313" key="4">
    <source>
        <dbReference type="EMBL" id="CAB4983307.1"/>
    </source>
</evidence>
<dbReference type="EMBL" id="CAFBOG010000101">
    <property type="protein sequence ID" value="CAB4983307.1"/>
    <property type="molecule type" value="Genomic_DNA"/>
</dbReference>
<evidence type="ECO:0000313" key="3">
    <source>
        <dbReference type="EMBL" id="CAB4829555.1"/>
    </source>
</evidence>
<dbReference type="EMBL" id="CAEZXS010000191">
    <property type="protein sequence ID" value="CAB4709568.1"/>
    <property type="molecule type" value="Genomic_DNA"/>
</dbReference>
<dbReference type="SMART" id="SM00554">
    <property type="entry name" value="FAS1"/>
    <property type="match status" value="1"/>
</dbReference>
<dbReference type="Gene3D" id="2.30.180.10">
    <property type="entry name" value="FAS1 domain"/>
    <property type="match status" value="1"/>
</dbReference>
<dbReference type="PANTHER" id="PTHR10900">
    <property type="entry name" value="PERIOSTIN-RELATED"/>
    <property type="match status" value="1"/>
</dbReference>
<sequence>MRNKFMIGSLALVMGFGLVAGACSSDSESESTTTEADSTETTMADDMAGDENIVEIAVGNPDFTTLVELVTAAGLAETLSGEGPFTVFAPVNAAFAEVPAATLTALAADPTGALTDVLKLHVIAGEVDSAAATEAVGTCVETLGGKVLIGQEGDNLTFGGATITDVDITGSNGIIHVIDGVVTEAAADCPM</sequence>
<reference evidence="2" key="1">
    <citation type="submission" date="2020-05" db="EMBL/GenBank/DDBJ databases">
        <authorList>
            <person name="Chiriac C."/>
            <person name="Salcher M."/>
            <person name="Ghai R."/>
            <person name="Kavagutti S V."/>
        </authorList>
    </citation>
    <scope>NUCLEOTIDE SEQUENCE</scope>
</reference>
<dbReference type="FunFam" id="2.30.180.10:FF:000032">
    <property type="entry name" value="Fasciclin domain-containing protein, putative"/>
    <property type="match status" value="1"/>
</dbReference>
<dbReference type="EMBL" id="CAFBQW010000158">
    <property type="protein sequence ID" value="CAB5067938.1"/>
    <property type="molecule type" value="Genomic_DNA"/>
</dbReference>